<dbReference type="SMART" id="SM00922">
    <property type="entry name" value="MR_MLE"/>
    <property type="match status" value="1"/>
</dbReference>
<dbReference type="GO" id="GO:0103031">
    <property type="term" value="F:L-Ala-D/L-Glu epimerase activity"/>
    <property type="evidence" value="ECO:0007669"/>
    <property type="project" value="UniProtKB-EC"/>
</dbReference>
<dbReference type="Pfam" id="PF13378">
    <property type="entry name" value="MR_MLE_C"/>
    <property type="match status" value="1"/>
</dbReference>
<dbReference type="EMBL" id="VWXF01000003">
    <property type="protein sequence ID" value="NIF21991.1"/>
    <property type="molecule type" value="Genomic_DNA"/>
</dbReference>
<evidence type="ECO:0000313" key="4">
    <source>
        <dbReference type="EMBL" id="NIF21991.1"/>
    </source>
</evidence>
<dbReference type="PANTHER" id="PTHR48080:SF3">
    <property type="entry name" value="ENOLASE SUPERFAMILY MEMBER DDB_G0284701"/>
    <property type="match status" value="1"/>
</dbReference>
<dbReference type="InterPro" id="IPR029017">
    <property type="entry name" value="Enolase-like_N"/>
</dbReference>
<accession>A0ABX0R9G1</accession>
<evidence type="ECO:0000256" key="1">
    <source>
        <dbReference type="ARBA" id="ARBA00008031"/>
    </source>
</evidence>
<dbReference type="InterPro" id="IPR029065">
    <property type="entry name" value="Enolase_C-like"/>
</dbReference>
<dbReference type="InterPro" id="IPR034593">
    <property type="entry name" value="DgoD-like"/>
</dbReference>
<dbReference type="InterPro" id="IPR013342">
    <property type="entry name" value="Mandelate_racemase_C"/>
</dbReference>
<keyword evidence="5" id="KW-1185">Reference proteome</keyword>
<keyword evidence="2" id="KW-0479">Metal-binding</keyword>
<dbReference type="SUPFAM" id="SSF54826">
    <property type="entry name" value="Enolase N-terminal domain-like"/>
    <property type="match status" value="1"/>
</dbReference>
<dbReference type="Gene3D" id="3.20.20.120">
    <property type="entry name" value="Enolase-like C-terminal domain"/>
    <property type="match status" value="1"/>
</dbReference>
<feature type="domain" description="Mandelate racemase/muconate lactonizing enzyme C-terminal" evidence="3">
    <location>
        <begin position="123"/>
        <end position="216"/>
    </location>
</feature>
<sequence length="314" mass="33955">MYQVKCYPEVWPLHVPLRLAGERRSDITVIVVELEKNGIKATGEAAPQARFAESEESVLAQIGSLLPQLQQGISRQELQTRLPAGAARNAIDSALWQWERAQSSTPAMPAIMNTARCIHIDTPEAMASSASALWQHGFDRLRIRLDEHLISERLIAIRAAVPEATLFVDAMESWSADGLAARCQLLADLQVQVLIQPLPVGKDAALSHFIHPLPIAADASCRSREQLPALQSCYDMVVITLDKAGGLTEALALAEAAHQQGLKVLAGCSLGTSRAMRAALPLAQVADEIDLDGASWLAADCEPSVTVRDGKVYF</sequence>
<dbReference type="NCBIfam" id="NF011708">
    <property type="entry name" value="PRK15129.1"/>
    <property type="match status" value="1"/>
</dbReference>
<evidence type="ECO:0000259" key="3">
    <source>
        <dbReference type="SMART" id="SM00922"/>
    </source>
</evidence>
<dbReference type="Gene3D" id="3.30.390.10">
    <property type="entry name" value="Enolase-like, N-terminal domain"/>
    <property type="match status" value="1"/>
</dbReference>
<evidence type="ECO:0000256" key="2">
    <source>
        <dbReference type="ARBA" id="ARBA00022723"/>
    </source>
</evidence>
<keyword evidence="4" id="KW-0413">Isomerase</keyword>
<organism evidence="4 5">
    <name type="scientific">Candidatus Pantoea multigeneris</name>
    <dbReference type="NCBI Taxonomy" id="2608357"/>
    <lineage>
        <taxon>Bacteria</taxon>
        <taxon>Pseudomonadati</taxon>
        <taxon>Pseudomonadota</taxon>
        <taxon>Gammaproteobacteria</taxon>
        <taxon>Enterobacterales</taxon>
        <taxon>Erwiniaceae</taxon>
        <taxon>Pantoea</taxon>
    </lineage>
</organism>
<dbReference type="SUPFAM" id="SSF51604">
    <property type="entry name" value="Enolase C-terminal domain-like"/>
    <property type="match status" value="1"/>
</dbReference>
<proteinExistence type="inferred from homology"/>
<comment type="similarity">
    <text evidence="1">Belongs to the mandelate racemase/muconate lactonizing enzyme family.</text>
</comment>
<protein>
    <submittedName>
        <fullName evidence="4">L-Ala-D/L-Glu epimerase</fullName>
        <ecNumber evidence="4">5.1.1.20</ecNumber>
    </submittedName>
</protein>
<evidence type="ECO:0000313" key="5">
    <source>
        <dbReference type="Proteomes" id="UP001515683"/>
    </source>
</evidence>
<dbReference type="InterPro" id="IPR036849">
    <property type="entry name" value="Enolase-like_C_sf"/>
</dbReference>
<dbReference type="Pfam" id="PF02746">
    <property type="entry name" value="MR_MLE_N"/>
    <property type="match status" value="1"/>
</dbReference>
<dbReference type="RefSeq" id="WP_167014294.1">
    <property type="nucleotide sequence ID" value="NZ_VWXF01000003.1"/>
</dbReference>
<dbReference type="InterPro" id="IPR013341">
    <property type="entry name" value="Mandelate_racemase_N_dom"/>
</dbReference>
<reference evidence="4 5" key="1">
    <citation type="journal article" date="2019" name="bioRxiv">
        <title>Bacteria contribute to plant secondary compound degradation in a generalist herbivore system.</title>
        <authorList>
            <person name="Francoeur C.B."/>
            <person name="Khadempour L."/>
            <person name="Moreira-Soto R.D."/>
            <person name="Gotting K."/>
            <person name="Book A.J."/>
            <person name="Pinto-Tomas A.A."/>
            <person name="Keefover-Ring K."/>
            <person name="Currie C.R."/>
        </authorList>
    </citation>
    <scope>NUCLEOTIDE SEQUENCE [LARGE SCALE GENOMIC DNA]</scope>
    <source>
        <strain evidence="4">Acro-835</strain>
    </source>
</reference>
<name>A0ABX0R9G1_9GAMM</name>
<dbReference type="EC" id="5.1.1.20" evidence="4"/>
<dbReference type="PANTHER" id="PTHR48080">
    <property type="entry name" value="D-GALACTONATE DEHYDRATASE-RELATED"/>
    <property type="match status" value="1"/>
</dbReference>
<dbReference type="Proteomes" id="UP001515683">
    <property type="component" value="Unassembled WGS sequence"/>
</dbReference>
<gene>
    <name evidence="4" type="ORF">F3J40_10320</name>
</gene>
<comment type="caution">
    <text evidence="4">The sequence shown here is derived from an EMBL/GenBank/DDBJ whole genome shotgun (WGS) entry which is preliminary data.</text>
</comment>